<proteinExistence type="predicted"/>
<dbReference type="EMBL" id="UZAI01002746">
    <property type="protein sequence ID" value="VDO74323.1"/>
    <property type="molecule type" value="Genomic_DNA"/>
</dbReference>
<name>A0A3P7Z9H7_9TREM</name>
<reference evidence="1 2" key="1">
    <citation type="submission" date="2018-11" db="EMBL/GenBank/DDBJ databases">
        <authorList>
            <consortium name="Pathogen Informatics"/>
        </authorList>
    </citation>
    <scope>NUCLEOTIDE SEQUENCE [LARGE SCALE GENOMIC DNA]</scope>
    <source>
        <strain evidence="1 2">Zambia</strain>
    </source>
</reference>
<evidence type="ECO:0000313" key="1">
    <source>
        <dbReference type="EMBL" id="VDO74323.1"/>
    </source>
</evidence>
<accession>A0A3P7Z9H7</accession>
<dbReference type="Proteomes" id="UP000277204">
    <property type="component" value="Unassembled WGS sequence"/>
</dbReference>
<protein>
    <submittedName>
        <fullName evidence="1">Uncharacterized protein</fullName>
    </submittedName>
</protein>
<evidence type="ECO:0000313" key="2">
    <source>
        <dbReference type="Proteomes" id="UP000277204"/>
    </source>
</evidence>
<organism evidence="1 2">
    <name type="scientific">Schistosoma margrebowiei</name>
    <dbReference type="NCBI Taxonomy" id="48269"/>
    <lineage>
        <taxon>Eukaryota</taxon>
        <taxon>Metazoa</taxon>
        <taxon>Spiralia</taxon>
        <taxon>Lophotrochozoa</taxon>
        <taxon>Platyhelminthes</taxon>
        <taxon>Trematoda</taxon>
        <taxon>Digenea</taxon>
        <taxon>Strigeidida</taxon>
        <taxon>Schistosomatoidea</taxon>
        <taxon>Schistosomatidae</taxon>
        <taxon>Schistosoma</taxon>
    </lineage>
</organism>
<dbReference type="AlphaFoldDB" id="A0A3P7Z9H7"/>
<gene>
    <name evidence="1" type="ORF">SMRZ_LOCUS7028</name>
</gene>
<sequence length="47" mass="5500">MSKFSHLNQLVNYSDRDQLSMTHGLRSHVIKSHSRSFHHACHSKILK</sequence>
<keyword evidence="2" id="KW-1185">Reference proteome</keyword>